<keyword evidence="1" id="KW-1133">Transmembrane helix</keyword>
<dbReference type="Proteomes" id="UP000607653">
    <property type="component" value="Unassembled WGS sequence"/>
</dbReference>
<evidence type="ECO:0000313" key="2">
    <source>
        <dbReference type="EMBL" id="DAD19506.1"/>
    </source>
</evidence>
<feature type="transmembrane region" description="Helical" evidence="1">
    <location>
        <begin position="30"/>
        <end position="50"/>
    </location>
</feature>
<keyword evidence="1" id="KW-0472">Membrane</keyword>
<protein>
    <submittedName>
        <fullName evidence="2">Uncharacterized protein</fullName>
    </submittedName>
</protein>
<dbReference type="SUPFAM" id="SSF55194">
    <property type="entry name" value="Ribosome recycling factor, RRF"/>
    <property type="match status" value="1"/>
</dbReference>
<organism evidence="2 3">
    <name type="scientific">Nelumbo nucifera</name>
    <name type="common">Sacred lotus</name>
    <dbReference type="NCBI Taxonomy" id="4432"/>
    <lineage>
        <taxon>Eukaryota</taxon>
        <taxon>Viridiplantae</taxon>
        <taxon>Streptophyta</taxon>
        <taxon>Embryophyta</taxon>
        <taxon>Tracheophyta</taxon>
        <taxon>Spermatophyta</taxon>
        <taxon>Magnoliopsida</taxon>
        <taxon>Proteales</taxon>
        <taxon>Nelumbonaceae</taxon>
        <taxon>Nelumbo</taxon>
    </lineage>
</organism>
<keyword evidence="3" id="KW-1185">Reference proteome</keyword>
<evidence type="ECO:0000256" key="1">
    <source>
        <dbReference type="SAM" id="Phobius"/>
    </source>
</evidence>
<gene>
    <name evidence="2" type="ORF">HUJ06_020969</name>
</gene>
<dbReference type="EMBL" id="DUZY01000001">
    <property type="protein sequence ID" value="DAD19506.1"/>
    <property type="molecule type" value="Genomic_DNA"/>
</dbReference>
<evidence type="ECO:0000313" key="3">
    <source>
        <dbReference type="Proteomes" id="UP000607653"/>
    </source>
</evidence>
<dbReference type="InterPro" id="IPR036191">
    <property type="entry name" value="RRF_sf"/>
</dbReference>
<dbReference type="AlphaFoldDB" id="A0A822XKM9"/>
<keyword evidence="1" id="KW-0812">Transmembrane</keyword>
<proteinExistence type="predicted"/>
<reference evidence="2 3" key="1">
    <citation type="journal article" date="2020" name="Mol. Biol. Evol.">
        <title>Distinct Expression and Methylation Patterns for Genes with Different Fates following a Single Whole-Genome Duplication in Flowering Plants.</title>
        <authorList>
            <person name="Shi T."/>
            <person name="Rahmani R.S."/>
            <person name="Gugger P.F."/>
            <person name="Wang M."/>
            <person name="Li H."/>
            <person name="Zhang Y."/>
            <person name="Li Z."/>
            <person name="Wang Q."/>
            <person name="Van de Peer Y."/>
            <person name="Marchal K."/>
            <person name="Chen J."/>
        </authorList>
    </citation>
    <scope>NUCLEOTIDE SEQUENCE [LARGE SCALE GENOMIC DNA]</scope>
    <source>
        <tissue evidence="2">Leaf</tissue>
    </source>
</reference>
<name>A0A822XKM9_NELNU</name>
<accession>A0A822XKM9</accession>
<comment type="caution">
    <text evidence="2">The sequence shown here is derived from an EMBL/GenBank/DDBJ whole genome shotgun (WGS) entry which is preliminary data.</text>
</comment>
<sequence>MEKTIETVRGNFNAVRTGRANPAMLDRVEVLSSFNVFIVPFVMSNLLVLIK</sequence>